<dbReference type="InterPro" id="IPR051696">
    <property type="entry name" value="DENN_Domain_GEFs"/>
</dbReference>
<dbReference type="Gene3D" id="3.40.50.11500">
    <property type="match status" value="1"/>
</dbReference>
<evidence type="ECO:0000313" key="4">
    <source>
        <dbReference type="Proteomes" id="UP001381693"/>
    </source>
</evidence>
<keyword evidence="4" id="KW-1185">Reference proteome</keyword>
<feature type="region of interest" description="Disordered" evidence="1">
    <location>
        <begin position="447"/>
        <end position="477"/>
    </location>
</feature>
<dbReference type="GO" id="GO:0032483">
    <property type="term" value="P:regulation of Rab protein signal transduction"/>
    <property type="evidence" value="ECO:0007669"/>
    <property type="project" value="TreeGrafter"/>
</dbReference>
<organism evidence="3 4">
    <name type="scientific">Halocaridina rubra</name>
    <name type="common">Hawaiian red shrimp</name>
    <dbReference type="NCBI Taxonomy" id="373956"/>
    <lineage>
        <taxon>Eukaryota</taxon>
        <taxon>Metazoa</taxon>
        <taxon>Ecdysozoa</taxon>
        <taxon>Arthropoda</taxon>
        <taxon>Crustacea</taxon>
        <taxon>Multicrustacea</taxon>
        <taxon>Malacostraca</taxon>
        <taxon>Eumalacostraca</taxon>
        <taxon>Eucarida</taxon>
        <taxon>Decapoda</taxon>
        <taxon>Pleocyemata</taxon>
        <taxon>Caridea</taxon>
        <taxon>Atyoidea</taxon>
        <taxon>Atyidae</taxon>
        <taxon>Halocaridina</taxon>
    </lineage>
</organism>
<dbReference type="Proteomes" id="UP001381693">
    <property type="component" value="Unassembled WGS sequence"/>
</dbReference>
<dbReference type="PANTHER" id="PTHR12296:SF16">
    <property type="entry name" value="C-MYC PROMOTER-BINDING PROTEIN"/>
    <property type="match status" value="1"/>
</dbReference>
<dbReference type="PANTHER" id="PTHR12296">
    <property type="entry name" value="DENN DOMAIN-CONTAINING PROTEIN 4"/>
    <property type="match status" value="1"/>
</dbReference>
<feature type="domain" description="UDENN" evidence="2">
    <location>
        <begin position="1"/>
        <end position="183"/>
    </location>
</feature>
<dbReference type="InterPro" id="IPR043153">
    <property type="entry name" value="DENN_C"/>
</dbReference>
<dbReference type="InterPro" id="IPR022096">
    <property type="entry name" value="SBF1/SBF2"/>
</dbReference>
<dbReference type="EMBL" id="JAXCGZ010004168">
    <property type="protein sequence ID" value="KAK7082142.1"/>
    <property type="molecule type" value="Genomic_DNA"/>
</dbReference>
<dbReference type="InterPro" id="IPR005112">
    <property type="entry name" value="dDENN_dom"/>
</dbReference>
<protein>
    <submittedName>
        <fullName evidence="3">ARS-binding factor 1</fullName>
    </submittedName>
</protein>
<evidence type="ECO:0000259" key="2">
    <source>
        <dbReference type="PROSITE" id="PS50211"/>
    </source>
</evidence>
<dbReference type="SMART" id="SM00801">
    <property type="entry name" value="dDENN"/>
    <property type="match status" value="1"/>
</dbReference>
<reference evidence="3 4" key="1">
    <citation type="submission" date="2023-11" db="EMBL/GenBank/DDBJ databases">
        <title>Halocaridina rubra genome assembly.</title>
        <authorList>
            <person name="Smith C."/>
        </authorList>
    </citation>
    <scope>NUCLEOTIDE SEQUENCE [LARGE SCALE GENOMIC DNA]</scope>
    <source>
        <strain evidence="3">EP-1</strain>
        <tissue evidence="3">Whole</tissue>
    </source>
</reference>
<dbReference type="GO" id="GO:0005085">
    <property type="term" value="F:guanyl-nucleotide exchange factor activity"/>
    <property type="evidence" value="ECO:0007669"/>
    <property type="project" value="UniProtKB-ARBA"/>
</dbReference>
<feature type="compositionally biased region" description="Low complexity" evidence="1">
    <location>
        <begin position="449"/>
        <end position="467"/>
    </location>
</feature>
<dbReference type="InterPro" id="IPR037516">
    <property type="entry name" value="Tripartite_DENN"/>
</dbReference>
<evidence type="ECO:0000313" key="3">
    <source>
        <dbReference type="EMBL" id="KAK7082142.1"/>
    </source>
</evidence>
<comment type="caution">
    <text evidence="3">The sequence shown here is derived from an EMBL/GenBank/DDBJ whole genome shotgun (WGS) entry which is preliminary data.</text>
</comment>
<dbReference type="AlphaFoldDB" id="A0AAN8XF09"/>
<gene>
    <name evidence="3" type="primary">SBF1_3</name>
    <name evidence="3" type="ORF">SK128_014132</name>
</gene>
<name>A0AAN8XF09_HALRR</name>
<dbReference type="GO" id="GO:0031410">
    <property type="term" value="C:cytoplasmic vesicle"/>
    <property type="evidence" value="ECO:0007669"/>
    <property type="project" value="TreeGrafter"/>
</dbReference>
<sequence>MDVIVADLDGGAIRVPESLTISLLPEPFWSQTHAALSRIISTYMTIFTRKMMYHAFTRKLMYCSFSAVTCKVIKLHSFPQVLHPDLNTADNAFPSSTGIRASPHVMVDKEIRAVFMRMFAELLQGYRSCLTIIRIHAKPVITFHKASFLGNRGMVDNDFIGKVLDCMFFTTFVTERGPPWRVCDLWDDLYSTIGDQLRLEQHDSRMLLVHIQASFLLNLLNNYTTNENPNPQPFVSKIPRPTEGSFARIHQPVFPHIDAQQVQSIIDEGTAKRVKIPQKTGQPRIVPMGPHISSLQSGRGLVSSSARRLEVMRNCVNCIFENKISDARKTFPAVLRALKSKAARLALCTELSHHVQGNRAVLEHQQFDLVVRLMNCALQDDSPMDEYGVAAALLPLSETFCRKLCTGVIQFAYTCIQDHTVWGNQQFWEAAFYQDVQKEIKSLYHDRSLPPNRMSSSSESPLSTLSPVNPKDVRLFN</sequence>
<dbReference type="Pfam" id="PF12335">
    <property type="entry name" value="SBF2"/>
    <property type="match status" value="1"/>
</dbReference>
<accession>A0AAN8XF09</accession>
<evidence type="ECO:0000256" key="1">
    <source>
        <dbReference type="SAM" id="MobiDB-lite"/>
    </source>
</evidence>
<dbReference type="PROSITE" id="PS50211">
    <property type="entry name" value="DENN"/>
    <property type="match status" value="1"/>
</dbReference>
<proteinExistence type="predicted"/>